<dbReference type="SUPFAM" id="SSF75304">
    <property type="entry name" value="Amidase signature (AS) enzymes"/>
    <property type="match status" value="1"/>
</dbReference>
<dbReference type="PANTHER" id="PTHR11895">
    <property type="entry name" value="TRANSAMIDASE"/>
    <property type="match status" value="1"/>
</dbReference>
<accession>A0A314YTX7</accession>
<dbReference type="GO" id="GO:0047412">
    <property type="term" value="F:N-(long-chain-acyl)ethanolamine deacylase activity"/>
    <property type="evidence" value="ECO:0007669"/>
    <property type="project" value="TreeGrafter"/>
</dbReference>
<comment type="caution">
    <text evidence="1">The sequence shown here is derived from an EMBL/GenBank/DDBJ whole genome shotgun (WGS) entry which is preliminary data.</text>
</comment>
<dbReference type="OrthoDB" id="1709869at2759"/>
<dbReference type="InterPro" id="IPR036928">
    <property type="entry name" value="AS_sf"/>
</dbReference>
<organism evidence="1 2">
    <name type="scientific">Prunus yedoensis var. nudiflora</name>
    <dbReference type="NCBI Taxonomy" id="2094558"/>
    <lineage>
        <taxon>Eukaryota</taxon>
        <taxon>Viridiplantae</taxon>
        <taxon>Streptophyta</taxon>
        <taxon>Embryophyta</taxon>
        <taxon>Tracheophyta</taxon>
        <taxon>Spermatophyta</taxon>
        <taxon>Magnoliopsida</taxon>
        <taxon>eudicotyledons</taxon>
        <taxon>Gunneridae</taxon>
        <taxon>Pentapetalae</taxon>
        <taxon>rosids</taxon>
        <taxon>fabids</taxon>
        <taxon>Rosales</taxon>
        <taxon>Rosaceae</taxon>
        <taxon>Amygdaloideae</taxon>
        <taxon>Amygdaleae</taxon>
        <taxon>Prunus</taxon>
    </lineage>
</organism>
<keyword evidence="2" id="KW-1185">Reference proteome</keyword>
<protein>
    <submittedName>
        <fullName evidence="1">Fatty acid amide hydrolase-like</fullName>
    </submittedName>
</protein>
<dbReference type="Proteomes" id="UP000250321">
    <property type="component" value="Unassembled WGS sequence"/>
</dbReference>
<dbReference type="PANTHER" id="PTHR11895:SF156">
    <property type="entry name" value="FATTY ACID AMIDE HYDROLASE"/>
    <property type="match status" value="1"/>
</dbReference>
<name>A0A314YTX7_PRUYE</name>
<dbReference type="AlphaFoldDB" id="A0A314YTX7"/>
<dbReference type="STRING" id="2094558.A0A314YTX7"/>
<sequence>MDTSGIICYYNLQLLRNTVIPEAPMFKPEYPPQDGKPEDRVEVALKCLPQYDPASCWSGDSTPSFRYRKILDYAYANRCKIATPPVVAEHIISIIEEFSNKKPPQPLLISFNPEDVRNQAAASTKRFEEGNPLSILDGIFVAVNIDCFPHPSKAAFGSWKRNLGHGKSIHFPCLVSQAWESDS</sequence>
<dbReference type="EMBL" id="PJQY01000566">
    <property type="protein sequence ID" value="PQQ09920.1"/>
    <property type="molecule type" value="Genomic_DNA"/>
</dbReference>
<dbReference type="GO" id="GO:0070291">
    <property type="term" value="P:N-acylethanolamine metabolic process"/>
    <property type="evidence" value="ECO:0007669"/>
    <property type="project" value="TreeGrafter"/>
</dbReference>
<proteinExistence type="predicted"/>
<gene>
    <name evidence="1" type="ORF">Pyn_38467</name>
</gene>
<reference evidence="1 2" key="1">
    <citation type="submission" date="2018-02" db="EMBL/GenBank/DDBJ databases">
        <title>Draft genome of wild Prunus yedoensis var. nudiflora.</title>
        <authorList>
            <person name="Baek S."/>
            <person name="Kim J.-H."/>
            <person name="Choi K."/>
            <person name="Kim G.-B."/>
            <person name="Cho A."/>
            <person name="Jang H."/>
            <person name="Shin C.-H."/>
            <person name="Yu H.-J."/>
            <person name="Mun J.-H."/>
        </authorList>
    </citation>
    <scope>NUCLEOTIDE SEQUENCE [LARGE SCALE GENOMIC DNA]</scope>
    <source>
        <strain evidence="2">cv. Jeju island</strain>
        <tissue evidence="1">Leaf</tissue>
    </source>
</reference>
<keyword evidence="1" id="KW-0378">Hydrolase</keyword>
<evidence type="ECO:0000313" key="1">
    <source>
        <dbReference type="EMBL" id="PQQ09920.1"/>
    </source>
</evidence>
<dbReference type="GO" id="GO:0016020">
    <property type="term" value="C:membrane"/>
    <property type="evidence" value="ECO:0007669"/>
    <property type="project" value="TreeGrafter"/>
</dbReference>
<dbReference type="Gene3D" id="3.90.1300.10">
    <property type="entry name" value="Amidase signature (AS) domain"/>
    <property type="match status" value="1"/>
</dbReference>
<dbReference type="InterPro" id="IPR000120">
    <property type="entry name" value="Amidase"/>
</dbReference>
<evidence type="ECO:0000313" key="2">
    <source>
        <dbReference type="Proteomes" id="UP000250321"/>
    </source>
</evidence>